<dbReference type="PROSITE" id="PS50164">
    <property type="entry name" value="GIY_YIG"/>
    <property type="match status" value="1"/>
</dbReference>
<dbReference type="InterPro" id="IPR000305">
    <property type="entry name" value="GIY-YIG_endonuc"/>
</dbReference>
<keyword evidence="2" id="KW-0227">DNA damage</keyword>
<evidence type="ECO:0000256" key="3">
    <source>
        <dbReference type="ARBA" id="ARBA00022769"/>
    </source>
</evidence>
<dbReference type="InterPro" id="IPR001943">
    <property type="entry name" value="UVR_dom"/>
</dbReference>
<dbReference type="Pfam" id="PF01541">
    <property type="entry name" value="GIY-YIG"/>
    <property type="match status" value="1"/>
</dbReference>
<dbReference type="EMBL" id="MGJP01000058">
    <property type="protein sequence ID" value="OGN08629.1"/>
    <property type="molecule type" value="Genomic_DNA"/>
</dbReference>
<name>A0A1F8F8N9_9BACT</name>
<dbReference type="Gene3D" id="3.40.1440.10">
    <property type="entry name" value="GIY-YIG endonuclease"/>
    <property type="match status" value="1"/>
</dbReference>
<dbReference type="InterPro" id="IPR035901">
    <property type="entry name" value="GIY-YIG_endonuc_sf"/>
</dbReference>
<dbReference type="PROSITE" id="PS50151">
    <property type="entry name" value="UVR"/>
    <property type="match status" value="1"/>
</dbReference>
<dbReference type="InterPro" id="IPR050066">
    <property type="entry name" value="UvrABC_protein_C"/>
</dbReference>
<dbReference type="PANTHER" id="PTHR30562">
    <property type="entry name" value="UVRC/OXIDOREDUCTASE"/>
    <property type="match status" value="1"/>
</dbReference>
<evidence type="ECO:0000259" key="6">
    <source>
        <dbReference type="PROSITE" id="PS50151"/>
    </source>
</evidence>
<accession>A0A1F8F8N9</accession>
<dbReference type="InterPro" id="IPR047296">
    <property type="entry name" value="GIY-YIG_UvrC_Cho"/>
</dbReference>
<keyword evidence="5" id="KW-0234">DNA repair</keyword>
<dbReference type="GO" id="GO:0006289">
    <property type="term" value="P:nucleotide-excision repair"/>
    <property type="evidence" value="ECO:0007669"/>
    <property type="project" value="InterPro"/>
</dbReference>
<dbReference type="Gene3D" id="3.30.420.340">
    <property type="entry name" value="UvrC, RNAse H endonuclease domain"/>
    <property type="match status" value="1"/>
</dbReference>
<comment type="caution">
    <text evidence="9">The sequence shown here is derived from an EMBL/GenBank/DDBJ whole genome shotgun (WGS) entry which is preliminary data.</text>
</comment>
<dbReference type="InterPro" id="IPR036876">
    <property type="entry name" value="UVR_dom_sf"/>
</dbReference>
<organism evidence="9 10">
    <name type="scientific">Candidatus Yanofskybacteria bacterium RIFCSPHIGHO2_02_FULL_41_11</name>
    <dbReference type="NCBI Taxonomy" id="1802675"/>
    <lineage>
        <taxon>Bacteria</taxon>
        <taxon>Candidatus Yanofskyibacteriota</taxon>
    </lineage>
</organism>
<keyword evidence="3" id="KW-0228">DNA excision</keyword>
<keyword evidence="1" id="KW-0963">Cytoplasm</keyword>
<evidence type="ECO:0000256" key="2">
    <source>
        <dbReference type="ARBA" id="ARBA00022763"/>
    </source>
</evidence>
<feature type="domain" description="UVR" evidence="6">
    <location>
        <begin position="225"/>
        <end position="260"/>
    </location>
</feature>
<dbReference type="GO" id="GO:0009380">
    <property type="term" value="C:excinuclease repair complex"/>
    <property type="evidence" value="ECO:0007669"/>
    <property type="project" value="TreeGrafter"/>
</dbReference>
<evidence type="ECO:0000259" key="8">
    <source>
        <dbReference type="PROSITE" id="PS50165"/>
    </source>
</evidence>
<evidence type="ECO:0000259" key="7">
    <source>
        <dbReference type="PROSITE" id="PS50164"/>
    </source>
</evidence>
<dbReference type="PROSITE" id="PS50165">
    <property type="entry name" value="UVRC"/>
    <property type="match status" value="1"/>
</dbReference>
<proteinExistence type="predicted"/>
<gene>
    <name evidence="9" type="ORF">A3J46_02925</name>
</gene>
<protein>
    <recommendedName>
        <fullName evidence="11">Excinuclease ABC subunit C</fullName>
    </recommendedName>
</protein>
<keyword evidence="4" id="KW-0267">Excision nuclease</keyword>
<dbReference type="SUPFAM" id="SSF46600">
    <property type="entry name" value="C-terminal UvrC-binding domain of UvrB"/>
    <property type="match status" value="1"/>
</dbReference>
<dbReference type="InterPro" id="IPR038476">
    <property type="entry name" value="UvrC_RNase_H_dom_sf"/>
</dbReference>
<dbReference type="PANTHER" id="PTHR30562:SF1">
    <property type="entry name" value="UVRABC SYSTEM PROTEIN C"/>
    <property type="match status" value="1"/>
</dbReference>
<evidence type="ECO:0000313" key="9">
    <source>
        <dbReference type="EMBL" id="OGN08629.1"/>
    </source>
</evidence>
<sequence length="497" mass="57356">MTPQQLKSAINKLPQKSGIYLFKQGSKILYVGKALNLKNRIGYYLKPINTRLQEIVSRAKRIDFIETGSDIEALTLESQLIKKLQPKFNIMLRDDKQFFFVGFSNEDFPKIFITHQPDQLKALSLKPKAKFVGPFTDGTALKTTLRYLRQIFPYCTCKKPHNNFCLNYHIGKCPGFCCLKSTNTSNRFLKLSYDNFRKRQDTRIFQKEYRKNIKAVKDILSGKKTSLLKRLEKEMIKHGREEKFQEAIELRKKIEKIKRVFENAKIVRNISYSHISLYGSGRGNVPCAKKILGLKQPPRRIEGYDIANIQGKYAVGAMVVFTLQQSSGQANYKPDKNEYRKFKIRGVGNDGDVRNVGIDKNNNSNKRSDQTFRTVRTTQTSGDTGMLKEMLERRFKHMEWPFPDLIIIDGGKAQLSATLKVISNFKFLISKQIPIIALTKDEKHRGSKIYVSNKKTAIALSRLPISVKNLLLHIDAEAHRFAIGYYRKLHRKKILFT</sequence>
<evidence type="ECO:0000256" key="5">
    <source>
        <dbReference type="ARBA" id="ARBA00023204"/>
    </source>
</evidence>
<dbReference type="Pfam" id="PF08459">
    <property type="entry name" value="UvrC_RNaseH_dom"/>
    <property type="match status" value="2"/>
</dbReference>
<feature type="domain" description="UvrC family homology region profile" evidence="8">
    <location>
        <begin position="257"/>
        <end position="422"/>
    </location>
</feature>
<dbReference type="SMART" id="SM00465">
    <property type="entry name" value="GIYc"/>
    <property type="match status" value="1"/>
</dbReference>
<dbReference type="CDD" id="cd10434">
    <property type="entry name" value="GIY-YIG_UvrC_Cho"/>
    <property type="match status" value="1"/>
</dbReference>
<evidence type="ECO:0000256" key="4">
    <source>
        <dbReference type="ARBA" id="ARBA00022881"/>
    </source>
</evidence>
<dbReference type="AlphaFoldDB" id="A0A1F8F8N9"/>
<dbReference type="InterPro" id="IPR001162">
    <property type="entry name" value="UvrC_RNase_H_dom"/>
</dbReference>
<reference evidence="9 10" key="1">
    <citation type="journal article" date="2016" name="Nat. Commun.">
        <title>Thousands of microbial genomes shed light on interconnected biogeochemical processes in an aquifer system.</title>
        <authorList>
            <person name="Anantharaman K."/>
            <person name="Brown C.T."/>
            <person name="Hug L.A."/>
            <person name="Sharon I."/>
            <person name="Castelle C.J."/>
            <person name="Probst A.J."/>
            <person name="Thomas B.C."/>
            <person name="Singh A."/>
            <person name="Wilkins M.J."/>
            <person name="Karaoz U."/>
            <person name="Brodie E.L."/>
            <person name="Williams K.H."/>
            <person name="Hubbard S.S."/>
            <person name="Banfield J.F."/>
        </authorList>
    </citation>
    <scope>NUCLEOTIDE SEQUENCE [LARGE SCALE GENOMIC DNA]</scope>
</reference>
<evidence type="ECO:0000313" key="10">
    <source>
        <dbReference type="Proteomes" id="UP000177167"/>
    </source>
</evidence>
<evidence type="ECO:0008006" key="11">
    <source>
        <dbReference type="Google" id="ProtNLM"/>
    </source>
</evidence>
<dbReference type="FunFam" id="3.40.1440.10:FF:000001">
    <property type="entry name" value="UvrABC system protein C"/>
    <property type="match status" value="1"/>
</dbReference>
<evidence type="ECO:0000256" key="1">
    <source>
        <dbReference type="ARBA" id="ARBA00022490"/>
    </source>
</evidence>
<feature type="domain" description="GIY-YIG" evidence="7">
    <location>
        <begin position="15"/>
        <end position="90"/>
    </location>
</feature>
<dbReference type="Proteomes" id="UP000177167">
    <property type="component" value="Unassembled WGS sequence"/>
</dbReference>
<dbReference type="SUPFAM" id="SSF82771">
    <property type="entry name" value="GIY-YIG endonuclease"/>
    <property type="match status" value="1"/>
</dbReference>
<dbReference type="GO" id="GO:0009381">
    <property type="term" value="F:excinuclease ABC activity"/>
    <property type="evidence" value="ECO:0007669"/>
    <property type="project" value="InterPro"/>
</dbReference>